<dbReference type="EMBL" id="AFQE01000145">
    <property type="protein sequence ID" value="EGQ74211.1"/>
    <property type="molecule type" value="Genomic_DNA"/>
</dbReference>
<organism evidence="1 4">
    <name type="scientific">Neisseria macacae ATCC 33926</name>
    <dbReference type="NCBI Taxonomy" id="997348"/>
    <lineage>
        <taxon>Bacteria</taxon>
        <taxon>Pseudomonadati</taxon>
        <taxon>Pseudomonadota</taxon>
        <taxon>Betaproteobacteria</taxon>
        <taxon>Neisseriales</taxon>
        <taxon>Neisseriaceae</taxon>
        <taxon>Neisseria</taxon>
    </lineage>
</organism>
<evidence type="ECO:0000313" key="5">
    <source>
        <dbReference type="Proteomes" id="UP000829455"/>
    </source>
</evidence>
<proteinExistence type="predicted"/>
<sequence length="116" mass="13350">MAKSQLSATVTKVRIFMLNLNINEEYLAKRKYNQLDEYYGMSMAYIYCDLIAQNSRVAGSDFYALSRNFSHRFLGAYLEIRFPDYSIAVYKIGSGNDILSSKVFSADIECFNSLFE</sequence>
<evidence type="ECO:0000313" key="1">
    <source>
        <dbReference type="EMBL" id="EGQ74211.1"/>
    </source>
</evidence>
<dbReference type="Proteomes" id="UP000829455">
    <property type="component" value="Chromosome"/>
</dbReference>
<gene>
    <name evidence="1" type="ORF">HMPREF9418_2896</name>
    <name evidence="2" type="ORF">MON40_04120</name>
    <name evidence="3" type="ORF">MON40_04180</name>
</gene>
<evidence type="ECO:0000313" key="4">
    <source>
        <dbReference type="Proteomes" id="UP000004982"/>
    </source>
</evidence>
<protein>
    <submittedName>
        <fullName evidence="1">Uncharacterized protein</fullName>
    </submittedName>
</protein>
<reference evidence="2 5" key="2">
    <citation type="submission" date="2022-03" db="EMBL/GenBank/DDBJ databases">
        <title>Genome sequencing of Neisseria macacae.</title>
        <authorList>
            <person name="Baek M.-G."/>
        </authorList>
    </citation>
    <scope>NUCLEOTIDE SEQUENCE [LARGE SCALE GENOMIC DNA]</scope>
    <source>
        <strain evidence="2 5">ATCC 33926</strain>
    </source>
</reference>
<name>A0AA36UGY0_9NEIS</name>
<accession>A0AA36UGY0</accession>
<evidence type="ECO:0000313" key="2">
    <source>
        <dbReference type="EMBL" id="UNV85707.1"/>
    </source>
</evidence>
<dbReference type="Proteomes" id="UP000004982">
    <property type="component" value="Unassembled WGS sequence"/>
</dbReference>
<evidence type="ECO:0000313" key="3">
    <source>
        <dbReference type="EMBL" id="UNV85717.1"/>
    </source>
</evidence>
<dbReference type="RefSeq" id="WP_003780471.1">
    <property type="nucleotide sequence ID" value="NZ_CP094241.1"/>
</dbReference>
<reference evidence="1 4" key="1">
    <citation type="submission" date="2011-05" db="EMBL/GenBank/DDBJ databases">
        <authorList>
            <person name="Muzny D."/>
            <person name="Qin X."/>
            <person name="Deng J."/>
            <person name="Jiang H."/>
            <person name="Liu Y."/>
            <person name="Qu J."/>
            <person name="Song X.-Z."/>
            <person name="Zhang L."/>
            <person name="Thornton R."/>
            <person name="Coyle M."/>
            <person name="Francisco L."/>
            <person name="Jackson L."/>
            <person name="Javaid M."/>
            <person name="Korchina V."/>
            <person name="Kovar C."/>
            <person name="Mata R."/>
            <person name="Mathew T."/>
            <person name="Ngo R."/>
            <person name="Nguyen L."/>
            <person name="Nguyen N."/>
            <person name="Okwuonu G."/>
            <person name="Ongeri F."/>
            <person name="Pham C."/>
            <person name="Simmons D."/>
            <person name="Wilczek-Boney K."/>
            <person name="Hale W."/>
            <person name="Jakkamsetti A."/>
            <person name="Pham P."/>
            <person name="Ruth R."/>
            <person name="San Lucas F."/>
            <person name="Warren J."/>
            <person name="Zhang J."/>
            <person name="Zhao Z."/>
            <person name="Zhou C."/>
            <person name="Zhu D."/>
            <person name="Lee S."/>
            <person name="Bess C."/>
            <person name="Blankenburg K."/>
            <person name="Forbes L."/>
            <person name="Fu Q."/>
            <person name="Gubbala S."/>
            <person name="Hirani K."/>
            <person name="Jayaseelan J.C."/>
            <person name="Lara F."/>
            <person name="Munidasa M."/>
            <person name="Palculict T."/>
            <person name="Patil S."/>
            <person name="Pu L.-L."/>
            <person name="Saada N."/>
            <person name="Tang L."/>
            <person name="Weissenberger G."/>
            <person name="Zhu Y."/>
            <person name="Hemphill L."/>
            <person name="Shang Y."/>
            <person name="Youmans B."/>
            <person name="Ayvaz T."/>
            <person name="Ross M."/>
            <person name="Santibanez J."/>
            <person name="Aqrawi P."/>
            <person name="Gross S."/>
            <person name="Joshi V."/>
            <person name="Fowler G."/>
            <person name="Nazareth L."/>
            <person name="Reid J."/>
            <person name="Worley K."/>
            <person name="Petrosino J."/>
            <person name="Highlander S."/>
            <person name="Gibbs R."/>
        </authorList>
    </citation>
    <scope>NUCLEOTIDE SEQUENCE [LARGE SCALE GENOMIC DNA]</scope>
    <source>
        <strain evidence="1 4">ATCC 33926</strain>
    </source>
</reference>
<keyword evidence="5" id="KW-1185">Reference proteome</keyword>
<dbReference type="AlphaFoldDB" id="A0AA36UGY0"/>
<dbReference type="EMBL" id="CP094241">
    <property type="protein sequence ID" value="UNV85707.1"/>
    <property type="molecule type" value="Genomic_DNA"/>
</dbReference>
<dbReference type="EMBL" id="CP094241">
    <property type="protein sequence ID" value="UNV85717.1"/>
    <property type="molecule type" value="Genomic_DNA"/>
</dbReference>